<evidence type="ECO:0000256" key="5">
    <source>
        <dbReference type="ARBA" id="ARBA00022679"/>
    </source>
</evidence>
<comment type="cofactor">
    <cofactor evidence="11">
        <name>Mg(2+)</name>
        <dbReference type="ChEBI" id="CHEBI:18420"/>
    </cofactor>
    <text evidence="11">Binds 1 Mg(2+) ion per subunit.</text>
</comment>
<dbReference type="PRINTS" id="PR01100">
    <property type="entry name" value="SHIKIMTKNASE"/>
</dbReference>
<feature type="region of interest" description="Disordered" evidence="12">
    <location>
        <begin position="1"/>
        <end position="28"/>
    </location>
</feature>
<evidence type="ECO:0000256" key="10">
    <source>
        <dbReference type="ARBA" id="ARBA00048567"/>
    </source>
</evidence>
<evidence type="ECO:0000256" key="4">
    <source>
        <dbReference type="ARBA" id="ARBA00022605"/>
    </source>
</evidence>
<dbReference type="Proteomes" id="UP000559404">
    <property type="component" value="Unassembled WGS sequence"/>
</dbReference>
<keyword evidence="8 11" id="KW-0067">ATP-binding</keyword>
<evidence type="ECO:0000256" key="11">
    <source>
        <dbReference type="HAMAP-Rule" id="MF_00109"/>
    </source>
</evidence>
<dbReference type="InterPro" id="IPR023000">
    <property type="entry name" value="Shikimate_kinase_CS"/>
</dbReference>
<keyword evidence="11" id="KW-0479">Metal-binding</keyword>
<name>A0A838XJN9_9HYPH</name>
<keyword evidence="5 11" id="KW-0808">Transferase</keyword>
<dbReference type="GO" id="GO:0004765">
    <property type="term" value="F:shikimate kinase activity"/>
    <property type="evidence" value="ECO:0007669"/>
    <property type="project" value="UniProtKB-UniRule"/>
</dbReference>
<comment type="caution">
    <text evidence="13">The sequence shown here is derived from an EMBL/GenBank/DDBJ whole genome shotgun (WGS) entry which is preliminary data.</text>
</comment>
<evidence type="ECO:0000256" key="3">
    <source>
        <dbReference type="ARBA" id="ARBA00012154"/>
    </source>
</evidence>
<dbReference type="GO" id="GO:0000287">
    <property type="term" value="F:magnesium ion binding"/>
    <property type="evidence" value="ECO:0007669"/>
    <property type="project" value="UniProtKB-UniRule"/>
</dbReference>
<dbReference type="Gene3D" id="3.40.50.300">
    <property type="entry name" value="P-loop containing nucleotide triphosphate hydrolases"/>
    <property type="match status" value="1"/>
</dbReference>
<dbReference type="NCBIfam" id="NF010552">
    <property type="entry name" value="PRK13946.1"/>
    <property type="match status" value="1"/>
</dbReference>
<feature type="binding site" evidence="11">
    <location>
        <position position="67"/>
    </location>
    <ligand>
        <name>Mg(2+)</name>
        <dbReference type="ChEBI" id="CHEBI:18420"/>
    </ligand>
</feature>
<comment type="function">
    <text evidence="11">Catalyzes the specific phosphorylation of the 3-hydroxyl group of shikimic acid using ATP as a cosubstrate.</text>
</comment>
<dbReference type="GO" id="GO:0008652">
    <property type="term" value="P:amino acid biosynthetic process"/>
    <property type="evidence" value="ECO:0007669"/>
    <property type="project" value="UniProtKB-KW"/>
</dbReference>
<dbReference type="PANTHER" id="PTHR21087:SF16">
    <property type="entry name" value="SHIKIMATE KINASE 1, CHLOROPLASTIC"/>
    <property type="match status" value="1"/>
</dbReference>
<dbReference type="AlphaFoldDB" id="A0A838XJN9"/>
<feature type="binding site" evidence="11">
    <location>
        <begin position="63"/>
        <end position="68"/>
    </location>
    <ligand>
        <name>ATP</name>
        <dbReference type="ChEBI" id="CHEBI:30616"/>
    </ligand>
</feature>
<dbReference type="GO" id="GO:0005829">
    <property type="term" value="C:cytosol"/>
    <property type="evidence" value="ECO:0007669"/>
    <property type="project" value="TreeGrafter"/>
</dbReference>
<comment type="caution">
    <text evidence="11">Lacks conserved residue(s) required for the propagation of feature annotation.</text>
</comment>
<dbReference type="GO" id="GO:0009423">
    <property type="term" value="P:chorismate biosynthetic process"/>
    <property type="evidence" value="ECO:0007669"/>
    <property type="project" value="UniProtKB-UniRule"/>
</dbReference>
<reference evidence="13 14" key="2">
    <citation type="submission" date="2020-08" db="EMBL/GenBank/DDBJ databases">
        <title>Stappia taiwanensis sp. nov., isolated from a coastal thermal spring.</title>
        <authorList>
            <person name="Kampfer P."/>
        </authorList>
    </citation>
    <scope>NUCLEOTIDE SEQUENCE [LARGE SCALE GENOMIC DNA]</scope>
    <source>
        <strain evidence="13 14">DSM 23284</strain>
    </source>
</reference>
<dbReference type="CDD" id="cd00464">
    <property type="entry name" value="SK"/>
    <property type="match status" value="1"/>
</dbReference>
<keyword evidence="11" id="KW-0460">Magnesium</keyword>
<dbReference type="PANTHER" id="PTHR21087">
    <property type="entry name" value="SHIKIMATE KINASE"/>
    <property type="match status" value="1"/>
</dbReference>
<feature type="binding site" evidence="11">
    <location>
        <position position="131"/>
    </location>
    <ligand>
        <name>substrate</name>
    </ligand>
</feature>
<evidence type="ECO:0000313" key="13">
    <source>
        <dbReference type="EMBL" id="MBA4611549.1"/>
    </source>
</evidence>
<evidence type="ECO:0000256" key="6">
    <source>
        <dbReference type="ARBA" id="ARBA00022741"/>
    </source>
</evidence>
<dbReference type="Pfam" id="PF01202">
    <property type="entry name" value="SKI"/>
    <property type="match status" value="1"/>
</dbReference>
<feature type="binding site" evidence="11">
    <location>
        <position position="188"/>
    </location>
    <ligand>
        <name>substrate</name>
    </ligand>
</feature>
<keyword evidence="9 11" id="KW-0057">Aromatic amino acid biosynthesis</keyword>
<keyword evidence="6 11" id="KW-0547">Nucleotide-binding</keyword>
<gene>
    <name evidence="11" type="primary">aroK</name>
    <name evidence="13" type="ORF">H1W37_07805</name>
</gene>
<keyword evidence="14" id="KW-1185">Reference proteome</keyword>
<accession>A0A838XJN9</accession>
<comment type="subunit">
    <text evidence="11">Monomer.</text>
</comment>
<comment type="similarity">
    <text evidence="2 11">Belongs to the shikimate kinase family.</text>
</comment>
<dbReference type="EC" id="2.7.1.71" evidence="3 11"/>
<evidence type="ECO:0000256" key="7">
    <source>
        <dbReference type="ARBA" id="ARBA00022777"/>
    </source>
</evidence>
<dbReference type="InterPro" id="IPR031322">
    <property type="entry name" value="Shikimate/glucono_kinase"/>
</dbReference>
<dbReference type="SUPFAM" id="SSF52540">
    <property type="entry name" value="P-loop containing nucleoside triphosphate hydrolases"/>
    <property type="match status" value="1"/>
</dbReference>
<dbReference type="GO" id="GO:0005524">
    <property type="term" value="F:ATP binding"/>
    <property type="evidence" value="ECO:0007669"/>
    <property type="project" value="UniProtKB-UniRule"/>
</dbReference>
<feature type="binding site" evidence="11">
    <location>
        <position position="169"/>
    </location>
    <ligand>
        <name>ATP</name>
        <dbReference type="ChEBI" id="CHEBI:30616"/>
    </ligand>
</feature>
<dbReference type="EMBL" id="JACEON010000005">
    <property type="protein sequence ID" value="MBA4611549.1"/>
    <property type="molecule type" value="Genomic_DNA"/>
</dbReference>
<dbReference type="InterPro" id="IPR027417">
    <property type="entry name" value="P-loop_NTPase"/>
</dbReference>
<feature type="binding site" evidence="11">
    <location>
        <position position="85"/>
    </location>
    <ligand>
        <name>substrate</name>
    </ligand>
</feature>
<keyword evidence="11" id="KW-0963">Cytoplasm</keyword>
<evidence type="ECO:0000256" key="2">
    <source>
        <dbReference type="ARBA" id="ARBA00006997"/>
    </source>
</evidence>
<dbReference type="UniPathway" id="UPA00053">
    <property type="reaction ID" value="UER00088"/>
</dbReference>
<reference evidence="13 14" key="1">
    <citation type="submission" date="2020-07" db="EMBL/GenBank/DDBJ databases">
        <authorList>
            <person name="Li M."/>
        </authorList>
    </citation>
    <scope>NUCLEOTIDE SEQUENCE [LARGE SCALE GENOMIC DNA]</scope>
    <source>
        <strain evidence="13 14">DSM 23284</strain>
    </source>
</reference>
<evidence type="ECO:0000256" key="1">
    <source>
        <dbReference type="ARBA" id="ARBA00004842"/>
    </source>
</evidence>
<evidence type="ECO:0000313" key="14">
    <source>
        <dbReference type="Proteomes" id="UP000559404"/>
    </source>
</evidence>
<dbReference type="HAMAP" id="MF_00109">
    <property type="entry name" value="Shikimate_kinase"/>
    <property type="match status" value="1"/>
</dbReference>
<comment type="pathway">
    <text evidence="1 11">Metabolic intermediate biosynthesis; chorismate biosynthesis; chorismate from D-erythrose 4-phosphate and phosphoenolpyruvate: step 5/7.</text>
</comment>
<sequence length="228" mass="24533">MSTGDGRGLTLTAPARHGQSGADVSGRGAVQTSAVRKVLDRDRVARLTAALGTRSIVLVGIMGCGKSSVGRRLAQAIDLPFVDADTEIEAAANQTISEIFAQHGEAYFRAGEQRVIARLLKSGPQVLATGGGAFMNAETREEVRKAGISVWLRAELQVVMQRVRRRGTRPLLQDPDPEGVLRRLLEEREPVYALADLAVWSRDVPHETVMNDIVAALEGHLGLPPAQD</sequence>
<comment type="subcellular location">
    <subcellularLocation>
        <location evidence="11">Cytoplasm</location>
    </subcellularLocation>
</comment>
<keyword evidence="4 11" id="KW-0028">Amino-acid biosynthesis</keyword>
<comment type="catalytic activity">
    <reaction evidence="10 11">
        <text>shikimate + ATP = 3-phosphoshikimate + ADP + H(+)</text>
        <dbReference type="Rhea" id="RHEA:13121"/>
        <dbReference type="ChEBI" id="CHEBI:15378"/>
        <dbReference type="ChEBI" id="CHEBI:30616"/>
        <dbReference type="ChEBI" id="CHEBI:36208"/>
        <dbReference type="ChEBI" id="CHEBI:145989"/>
        <dbReference type="ChEBI" id="CHEBI:456216"/>
        <dbReference type="EC" id="2.7.1.71"/>
    </reaction>
</comment>
<evidence type="ECO:0000256" key="8">
    <source>
        <dbReference type="ARBA" id="ARBA00022840"/>
    </source>
</evidence>
<proteinExistence type="inferred from homology"/>
<organism evidence="13 14">
    <name type="scientific">Stappia taiwanensis</name>
    <dbReference type="NCBI Taxonomy" id="992267"/>
    <lineage>
        <taxon>Bacteria</taxon>
        <taxon>Pseudomonadati</taxon>
        <taxon>Pseudomonadota</taxon>
        <taxon>Alphaproteobacteria</taxon>
        <taxon>Hyphomicrobiales</taxon>
        <taxon>Stappiaceae</taxon>
        <taxon>Stappia</taxon>
    </lineage>
</organism>
<evidence type="ECO:0000256" key="12">
    <source>
        <dbReference type="SAM" id="MobiDB-lite"/>
    </source>
</evidence>
<protein>
    <recommendedName>
        <fullName evidence="3 11">Shikimate kinase</fullName>
        <shortName evidence="11">SK</shortName>
        <ecNumber evidence="3 11">2.7.1.71</ecNumber>
    </recommendedName>
</protein>
<keyword evidence="7 11" id="KW-0418">Kinase</keyword>
<dbReference type="GO" id="GO:0009073">
    <property type="term" value="P:aromatic amino acid family biosynthetic process"/>
    <property type="evidence" value="ECO:0007669"/>
    <property type="project" value="UniProtKB-KW"/>
</dbReference>
<feature type="binding site" evidence="11">
    <location>
        <position position="109"/>
    </location>
    <ligand>
        <name>substrate</name>
    </ligand>
</feature>
<evidence type="ECO:0000256" key="9">
    <source>
        <dbReference type="ARBA" id="ARBA00023141"/>
    </source>
</evidence>
<dbReference type="PROSITE" id="PS01128">
    <property type="entry name" value="SHIKIMATE_KINASE"/>
    <property type="match status" value="1"/>
</dbReference>
<dbReference type="InterPro" id="IPR000623">
    <property type="entry name" value="Shikimate_kinase/TSH1"/>
</dbReference>